<keyword evidence="2" id="KW-1185">Reference proteome</keyword>
<dbReference type="EMBL" id="BOPG01000123">
    <property type="protein sequence ID" value="GIJ64638.1"/>
    <property type="molecule type" value="Genomic_DNA"/>
</dbReference>
<protein>
    <submittedName>
        <fullName evidence="1">Uncharacterized protein</fullName>
    </submittedName>
</protein>
<evidence type="ECO:0000313" key="2">
    <source>
        <dbReference type="Proteomes" id="UP000612585"/>
    </source>
</evidence>
<accession>A0A8J3ZKU0</accession>
<reference evidence="1" key="1">
    <citation type="submission" date="2021-01" db="EMBL/GenBank/DDBJ databases">
        <title>Whole genome shotgun sequence of Virgisporangium aurantiacum NBRC 16421.</title>
        <authorList>
            <person name="Komaki H."/>
            <person name="Tamura T."/>
        </authorList>
    </citation>
    <scope>NUCLEOTIDE SEQUENCE</scope>
    <source>
        <strain evidence="1">NBRC 16421</strain>
    </source>
</reference>
<name>A0A8J3ZKU0_9ACTN</name>
<evidence type="ECO:0000313" key="1">
    <source>
        <dbReference type="EMBL" id="GIJ64638.1"/>
    </source>
</evidence>
<sequence length="117" mass="13056">MVEVRVLDPVEMWRPGRQVSPEHVLKPRESLTTDSLIALDDLMEVELRPACRHHGAAGELLEQMAASREGHRLAARLIVALHGLGRTNDASEVPAVARRPAVHRRAGLWVWSIPPRL</sequence>
<proteinExistence type="predicted"/>
<organism evidence="1 2">
    <name type="scientific">Virgisporangium aurantiacum</name>
    <dbReference type="NCBI Taxonomy" id="175570"/>
    <lineage>
        <taxon>Bacteria</taxon>
        <taxon>Bacillati</taxon>
        <taxon>Actinomycetota</taxon>
        <taxon>Actinomycetes</taxon>
        <taxon>Micromonosporales</taxon>
        <taxon>Micromonosporaceae</taxon>
        <taxon>Virgisporangium</taxon>
    </lineage>
</organism>
<comment type="caution">
    <text evidence="1">The sequence shown here is derived from an EMBL/GenBank/DDBJ whole genome shotgun (WGS) entry which is preliminary data.</text>
</comment>
<dbReference type="AlphaFoldDB" id="A0A8J3ZKU0"/>
<dbReference type="Proteomes" id="UP000612585">
    <property type="component" value="Unassembled WGS sequence"/>
</dbReference>
<dbReference type="RefSeq" id="WP_204013746.1">
    <property type="nucleotide sequence ID" value="NZ_BOPG01000123.1"/>
</dbReference>
<gene>
    <name evidence="1" type="ORF">Vau01_121540</name>
</gene>